<dbReference type="RefSeq" id="WP_147263336.1">
    <property type="nucleotide sequence ID" value="NZ_QNRR01000003.1"/>
</dbReference>
<dbReference type="AlphaFoldDB" id="A0A366HQD6"/>
<protein>
    <submittedName>
        <fullName evidence="3">Uncharacterized protein</fullName>
    </submittedName>
</protein>
<evidence type="ECO:0000256" key="2">
    <source>
        <dbReference type="SAM" id="Phobius"/>
    </source>
</evidence>
<gene>
    <name evidence="3" type="ORF">DES53_103140</name>
</gene>
<keyword evidence="2" id="KW-1133">Transmembrane helix</keyword>
<accession>A0A366HQD6</accession>
<feature type="transmembrane region" description="Helical" evidence="2">
    <location>
        <begin position="68"/>
        <end position="89"/>
    </location>
</feature>
<feature type="transmembrane region" description="Helical" evidence="2">
    <location>
        <begin position="36"/>
        <end position="56"/>
    </location>
</feature>
<organism evidence="3 4">
    <name type="scientific">Roseimicrobium gellanilyticum</name>
    <dbReference type="NCBI Taxonomy" id="748857"/>
    <lineage>
        <taxon>Bacteria</taxon>
        <taxon>Pseudomonadati</taxon>
        <taxon>Verrucomicrobiota</taxon>
        <taxon>Verrucomicrobiia</taxon>
        <taxon>Verrucomicrobiales</taxon>
        <taxon>Verrucomicrobiaceae</taxon>
        <taxon>Roseimicrobium</taxon>
    </lineage>
</organism>
<comment type="caution">
    <text evidence="3">The sequence shown here is derived from an EMBL/GenBank/DDBJ whole genome shotgun (WGS) entry which is preliminary data.</text>
</comment>
<feature type="region of interest" description="Disordered" evidence="1">
    <location>
        <begin position="100"/>
        <end position="144"/>
    </location>
</feature>
<dbReference type="EMBL" id="QNRR01000003">
    <property type="protein sequence ID" value="RBP45143.1"/>
    <property type="molecule type" value="Genomic_DNA"/>
</dbReference>
<evidence type="ECO:0000313" key="4">
    <source>
        <dbReference type="Proteomes" id="UP000253426"/>
    </source>
</evidence>
<reference evidence="3 4" key="1">
    <citation type="submission" date="2018-06" db="EMBL/GenBank/DDBJ databases">
        <title>Genomic Encyclopedia of Type Strains, Phase IV (KMG-IV): sequencing the most valuable type-strain genomes for metagenomic binning, comparative biology and taxonomic classification.</title>
        <authorList>
            <person name="Goeker M."/>
        </authorList>
    </citation>
    <scope>NUCLEOTIDE SEQUENCE [LARGE SCALE GENOMIC DNA]</scope>
    <source>
        <strain evidence="3 4">DSM 25532</strain>
    </source>
</reference>
<feature type="compositionally biased region" description="Low complexity" evidence="1">
    <location>
        <begin position="100"/>
        <end position="124"/>
    </location>
</feature>
<evidence type="ECO:0000256" key="1">
    <source>
        <dbReference type="SAM" id="MobiDB-lite"/>
    </source>
</evidence>
<sequence length="287" mass="31065">MAHYCWMAVLLSIGVNLALNAAKLPTTDESTLIKAVFLGVIWGSGIVSGIIALFGIRRHGRKGILIPALVGLFLWMALVALTALMFPLLEKVKEIAASTKASTEAETTAPSTYASTSSLTSAPAPEAPRKMEPVTQSPPVHPEGATRVEDQELGVSFALLEGYTLPQDANPAEKHAYKRKFMTEPTRILEIRTFEGDYSRHLAAAKNFPTPPSGQTSESAVFDWRGRKVGGTRCVDATRNPSYLTFNIVIPLRKQSIVVTIGGAEEYEPVLQEVVDQVVSSLNDEAN</sequence>
<keyword evidence="2" id="KW-0472">Membrane</keyword>
<keyword evidence="4" id="KW-1185">Reference proteome</keyword>
<dbReference type="Proteomes" id="UP000253426">
    <property type="component" value="Unassembled WGS sequence"/>
</dbReference>
<name>A0A366HQD6_9BACT</name>
<keyword evidence="2" id="KW-0812">Transmembrane</keyword>
<evidence type="ECO:0000313" key="3">
    <source>
        <dbReference type="EMBL" id="RBP45143.1"/>
    </source>
</evidence>
<proteinExistence type="predicted"/>